<feature type="transmembrane region" description="Helical" evidence="2">
    <location>
        <begin position="28"/>
        <end position="46"/>
    </location>
</feature>
<evidence type="ECO:0000256" key="2">
    <source>
        <dbReference type="SAM" id="Phobius"/>
    </source>
</evidence>
<dbReference type="PANTHER" id="PTHR18860">
    <property type="entry name" value="14-3-3 PROTEIN"/>
    <property type="match status" value="1"/>
</dbReference>
<dbReference type="SUPFAM" id="SSF48445">
    <property type="entry name" value="14-3-3 protein"/>
    <property type="match status" value="1"/>
</dbReference>
<sequence length="229" mass="25904">MAKEYREKVEKELRDICQDVLFDFHSRVVTGGALSLVVSVVTLVIAPTHPIRLGLALNFSVFYYEILNAPDKACQLAKQQPAERFFKILNETTDTGNVESLTTKEFSFSKFISGFIIADSSNCRCLSCFILHFPRMGESWRRSFKYVIYNVFLRMSTNNFFAVIEPAYDCYAPQVRMAGGVPVSVVMNLKEDAKTSGDYSLNLSEDIVPTQSEVGYFTVPFLVSNIHVR</sequence>
<evidence type="ECO:0000259" key="3">
    <source>
        <dbReference type="Pfam" id="PF00244"/>
    </source>
</evidence>
<dbReference type="Gene3D" id="1.20.190.20">
    <property type="entry name" value="14-3-3 domain"/>
    <property type="match status" value="1"/>
</dbReference>
<dbReference type="Pfam" id="PF00244">
    <property type="entry name" value="14-3-3"/>
    <property type="match status" value="1"/>
</dbReference>
<organism evidence="4 5">
    <name type="scientific">Heterorhabditis bacteriophora</name>
    <name type="common">Entomopathogenic nematode worm</name>
    <dbReference type="NCBI Taxonomy" id="37862"/>
    <lineage>
        <taxon>Eukaryota</taxon>
        <taxon>Metazoa</taxon>
        <taxon>Ecdysozoa</taxon>
        <taxon>Nematoda</taxon>
        <taxon>Chromadorea</taxon>
        <taxon>Rhabditida</taxon>
        <taxon>Rhabditina</taxon>
        <taxon>Rhabditomorpha</taxon>
        <taxon>Strongyloidea</taxon>
        <taxon>Heterorhabditidae</taxon>
        <taxon>Heterorhabditis</taxon>
    </lineage>
</organism>
<dbReference type="Proteomes" id="UP000095283">
    <property type="component" value="Unplaced"/>
</dbReference>
<dbReference type="AlphaFoldDB" id="A0A1I7XF38"/>
<evidence type="ECO:0000313" key="4">
    <source>
        <dbReference type="Proteomes" id="UP000095283"/>
    </source>
</evidence>
<evidence type="ECO:0000256" key="1">
    <source>
        <dbReference type="ARBA" id="ARBA00006141"/>
    </source>
</evidence>
<accession>A0A1I7XF38</accession>
<dbReference type="InterPro" id="IPR036815">
    <property type="entry name" value="14-3-3_dom_sf"/>
</dbReference>
<name>A0A1I7XF38_HETBA</name>
<reference evidence="5" key="1">
    <citation type="submission" date="2016-11" db="UniProtKB">
        <authorList>
            <consortium name="WormBaseParasite"/>
        </authorList>
    </citation>
    <scope>IDENTIFICATION</scope>
</reference>
<keyword evidence="2" id="KW-0472">Membrane</keyword>
<keyword evidence="4" id="KW-1185">Reference proteome</keyword>
<proteinExistence type="inferred from homology"/>
<dbReference type="InterPro" id="IPR023410">
    <property type="entry name" value="14-3-3_domain"/>
</dbReference>
<dbReference type="WBParaSite" id="Hba_16346">
    <property type="protein sequence ID" value="Hba_16346"/>
    <property type="gene ID" value="Hba_16346"/>
</dbReference>
<keyword evidence="2" id="KW-0812">Transmembrane</keyword>
<feature type="domain" description="14-3-3" evidence="3">
    <location>
        <begin position="45"/>
        <end position="87"/>
    </location>
</feature>
<evidence type="ECO:0000313" key="5">
    <source>
        <dbReference type="WBParaSite" id="Hba_16346"/>
    </source>
</evidence>
<dbReference type="InterPro" id="IPR000308">
    <property type="entry name" value="14-3-3"/>
</dbReference>
<protein>
    <submittedName>
        <fullName evidence="5">14_3_3 domain-containing protein</fullName>
    </submittedName>
</protein>
<keyword evidence="2" id="KW-1133">Transmembrane helix</keyword>
<comment type="similarity">
    <text evidence="1">Belongs to the 14-3-3 family.</text>
</comment>